<organism evidence="3">
    <name type="scientific">Nothobranchius furzeri</name>
    <name type="common">Turquoise killifish</name>
    <dbReference type="NCBI Taxonomy" id="105023"/>
    <lineage>
        <taxon>Eukaryota</taxon>
        <taxon>Metazoa</taxon>
        <taxon>Chordata</taxon>
        <taxon>Craniata</taxon>
        <taxon>Vertebrata</taxon>
        <taxon>Euteleostomi</taxon>
        <taxon>Actinopterygii</taxon>
        <taxon>Neopterygii</taxon>
        <taxon>Teleostei</taxon>
        <taxon>Neoteleostei</taxon>
        <taxon>Acanthomorphata</taxon>
        <taxon>Ovalentaria</taxon>
        <taxon>Atherinomorphae</taxon>
        <taxon>Cyprinodontiformes</taxon>
        <taxon>Nothobranchiidae</taxon>
        <taxon>Nothobranchius</taxon>
    </lineage>
</organism>
<evidence type="ECO:0000313" key="3">
    <source>
        <dbReference type="EMBL" id="SBS56210.1"/>
    </source>
</evidence>
<dbReference type="Pfam" id="PF26215">
    <property type="entry name" value="HTH_animal"/>
    <property type="match status" value="1"/>
</dbReference>
<reference evidence="3" key="2">
    <citation type="submission" date="2016-06" db="EMBL/GenBank/DDBJ databases">
        <title>The genome of a short-lived fish provides insights into sex chromosome evolution and the genetic control of aging.</title>
        <authorList>
            <person name="Reichwald K."/>
            <person name="Felder M."/>
            <person name="Petzold A."/>
            <person name="Koch P."/>
            <person name="Groth M."/>
            <person name="Platzer M."/>
        </authorList>
    </citation>
    <scope>NUCLEOTIDE SEQUENCE</scope>
    <source>
        <tissue evidence="3">Brain</tissue>
    </source>
</reference>
<dbReference type="InterPro" id="IPR000477">
    <property type="entry name" value="RT_dom"/>
</dbReference>
<evidence type="ECO:0000259" key="1">
    <source>
        <dbReference type="PROSITE" id="PS50164"/>
    </source>
</evidence>
<feature type="domain" description="Reverse transcriptase" evidence="2">
    <location>
        <begin position="1"/>
        <end position="151"/>
    </location>
</feature>
<feature type="domain" description="GIY-YIG" evidence="1">
    <location>
        <begin position="339"/>
        <end position="415"/>
    </location>
</feature>
<dbReference type="SUPFAM" id="SSF82771">
    <property type="entry name" value="GIY-YIG endonuclease"/>
    <property type="match status" value="1"/>
</dbReference>
<dbReference type="PROSITE" id="PS50164">
    <property type="entry name" value="GIY_YIG"/>
    <property type="match status" value="1"/>
</dbReference>
<dbReference type="PANTHER" id="PTHR21301:SF10">
    <property type="entry name" value="REVERSE TRANSCRIPTASE DOMAIN-CONTAINING PROTEIN"/>
    <property type="match status" value="1"/>
</dbReference>
<dbReference type="AlphaFoldDB" id="A0A1A8V751"/>
<dbReference type="PANTHER" id="PTHR21301">
    <property type="entry name" value="REVERSE TRANSCRIPTASE"/>
    <property type="match status" value="1"/>
</dbReference>
<dbReference type="PROSITE" id="PS50878">
    <property type="entry name" value="RT_POL"/>
    <property type="match status" value="1"/>
</dbReference>
<proteinExistence type="predicted"/>
<gene>
    <name evidence="3" type="primary">Nfu_g_1_026008</name>
</gene>
<dbReference type="CDD" id="cd10442">
    <property type="entry name" value="GIY-YIG_PLEs"/>
    <property type="match status" value="1"/>
</dbReference>
<dbReference type="EMBL" id="HAEJ01015753">
    <property type="protein sequence ID" value="SBS56210.1"/>
    <property type="molecule type" value="Transcribed_RNA"/>
</dbReference>
<dbReference type="InterPro" id="IPR035901">
    <property type="entry name" value="GIY-YIG_endonuc_sf"/>
</dbReference>
<evidence type="ECO:0008006" key="4">
    <source>
        <dbReference type="Google" id="ProtNLM"/>
    </source>
</evidence>
<dbReference type="Gene3D" id="3.40.1440.10">
    <property type="entry name" value="GIY-YIG endonuclease"/>
    <property type="match status" value="1"/>
</dbReference>
<evidence type="ECO:0000259" key="2">
    <source>
        <dbReference type="PROSITE" id="PS50878"/>
    </source>
</evidence>
<name>A0A1A8V751_NOTFU</name>
<reference evidence="3" key="1">
    <citation type="submission" date="2016-05" db="EMBL/GenBank/DDBJ databases">
        <authorList>
            <person name="Lavstsen T."/>
            <person name="Jespersen J.S."/>
        </authorList>
    </citation>
    <scope>NUCLEOTIDE SEQUENCE</scope>
    <source>
        <tissue evidence="3">Brain</tissue>
    </source>
</reference>
<dbReference type="InterPro" id="IPR000305">
    <property type="entry name" value="GIY-YIG_endonuc"/>
</dbReference>
<dbReference type="InterPro" id="IPR058912">
    <property type="entry name" value="HTH_animal"/>
</dbReference>
<sequence>MDVESLYTNIDIQEGLDAIKRIFLKYPDSRRPDQELLQLLEINLRRNDFEFNGEFFLQIKGTAMGKKFAPAYANIFMAEWETTAMTKCDKKPSAYYRFLDDVWGVWPHGGQEFEHFLTTLNSHNQSIKLKATTSSESVDFLDTTTFKGKDFSSSYTLDVKDFFKPTDTHALLHKTSFHPKHTFAGIIKSQLLRFHRICTQQSDFQEAKKILFSTLSTRGYCRTFLRKVNRTFLEDKPIKVTSQLPLVMPYSPHMLGYIRGVKENFQTLVQTTKMLTDHEVLAAYRRNKNLKDYLVKAKLRPTIRTKSKDLGQFFKHKQWIYNVFSDTVYLTRTKGTARTSNCVYLITCKTCQKMYVGETKNTLLVKFTQHRYNILRRKGTNTHLVQHFLIHGWQSVTATVLESNSDWTSQQRKWAERLWIMRLDTAHPGGLNEAKPRAVSSS</sequence>
<accession>A0A1A8V751</accession>
<protein>
    <recommendedName>
        <fullName evidence="4">Reverse transcriptase domain-containing protein</fullName>
    </recommendedName>
</protein>